<dbReference type="InterPro" id="IPR025665">
    <property type="entry name" value="Beta-barrel_OMP_2"/>
</dbReference>
<dbReference type="Proteomes" id="UP000435036">
    <property type="component" value="Unassembled WGS sequence"/>
</dbReference>
<dbReference type="OrthoDB" id="1011748at2"/>
<keyword evidence="4" id="KW-1185">Reference proteome</keyword>
<proteinExistence type="predicted"/>
<accession>A0A6N8L2W4</accession>
<reference evidence="3 4" key="1">
    <citation type="submission" date="2019-12" db="EMBL/GenBank/DDBJ databases">
        <authorList>
            <person name="Dong K."/>
        </authorList>
    </citation>
    <scope>NUCLEOTIDE SEQUENCE [LARGE SCALE GENOMIC DNA]</scope>
    <source>
        <strain evidence="3 4">JCM 31225</strain>
    </source>
</reference>
<dbReference type="AlphaFoldDB" id="A0A6N8L2W4"/>
<name>A0A6N8L2W4_9SPHI</name>
<keyword evidence="1" id="KW-0732">Signal</keyword>
<feature type="domain" description="Outer membrane protein beta-barrel" evidence="2">
    <location>
        <begin position="25"/>
        <end position="204"/>
    </location>
</feature>
<feature type="signal peptide" evidence="1">
    <location>
        <begin position="1"/>
        <end position="22"/>
    </location>
</feature>
<dbReference type="EMBL" id="WSQA01000012">
    <property type="protein sequence ID" value="MVZ63369.1"/>
    <property type="molecule type" value="Genomic_DNA"/>
</dbReference>
<evidence type="ECO:0000313" key="4">
    <source>
        <dbReference type="Proteomes" id="UP000435036"/>
    </source>
</evidence>
<evidence type="ECO:0000259" key="2">
    <source>
        <dbReference type="Pfam" id="PF13568"/>
    </source>
</evidence>
<gene>
    <name evidence="3" type="ORF">GQF63_15160</name>
</gene>
<comment type="caution">
    <text evidence="3">The sequence shown here is derived from an EMBL/GenBank/DDBJ whole genome shotgun (WGS) entry which is preliminary data.</text>
</comment>
<evidence type="ECO:0000313" key="3">
    <source>
        <dbReference type="EMBL" id="MVZ63369.1"/>
    </source>
</evidence>
<feature type="chain" id="PRO_5027108252" evidence="1">
    <location>
        <begin position="23"/>
        <end position="231"/>
    </location>
</feature>
<evidence type="ECO:0000256" key="1">
    <source>
        <dbReference type="SAM" id="SignalP"/>
    </source>
</evidence>
<organism evidence="3 4">
    <name type="scientific">Sphingobacterium humi</name>
    <dbReference type="NCBI Taxonomy" id="1796905"/>
    <lineage>
        <taxon>Bacteria</taxon>
        <taxon>Pseudomonadati</taxon>
        <taxon>Bacteroidota</taxon>
        <taxon>Sphingobacteriia</taxon>
        <taxon>Sphingobacteriales</taxon>
        <taxon>Sphingobacteriaceae</taxon>
        <taxon>Sphingobacterium</taxon>
    </lineage>
</organism>
<sequence length="231" mass="25550">MSIKPTILAMMALIGLFFSASAQTKLSVQAGFNFTNVSYTLGDKKQDPEAIPRFQIGLAADIPMLADFYLQTGLAYVGRGFKQQGGWAAEEHDMFETKVHYLEVPIAIAYKPNLGIGRLLLSAGPYLGYGLGGKWKTDGSIIMGDIIYDRTKDKVIFKKDAKDAEFGNYLYGKPLDMGLTFGIGFEFLEKFTAKLQLQQGIRDIYPDEGGKDGYGSKYNKSYGFVVGYTLF</sequence>
<dbReference type="Pfam" id="PF13568">
    <property type="entry name" value="OMP_b-brl_2"/>
    <property type="match status" value="1"/>
</dbReference>
<dbReference type="RefSeq" id="WP_160370088.1">
    <property type="nucleotide sequence ID" value="NZ_WSQA01000012.1"/>
</dbReference>
<protein>
    <submittedName>
        <fullName evidence="3">Outer membrane beta-barrel protein</fullName>
    </submittedName>
</protein>